<feature type="signal peptide" evidence="2">
    <location>
        <begin position="1"/>
        <end position="31"/>
    </location>
</feature>
<organism evidence="4">
    <name type="scientific">Singulisphaera sp. Ch08</name>
    <dbReference type="NCBI Taxonomy" id="3120278"/>
    <lineage>
        <taxon>Bacteria</taxon>
        <taxon>Pseudomonadati</taxon>
        <taxon>Planctomycetota</taxon>
        <taxon>Planctomycetia</taxon>
        <taxon>Isosphaerales</taxon>
        <taxon>Isosphaeraceae</taxon>
        <taxon>Singulisphaera</taxon>
    </lineage>
</organism>
<dbReference type="AlphaFoldDB" id="A0AAU7CJ90"/>
<dbReference type="Gene3D" id="2.40.160.180">
    <property type="entry name" value="Carbohydrate-selective porin OprB"/>
    <property type="match status" value="1"/>
</dbReference>
<reference evidence="4" key="1">
    <citation type="submission" date="2024-05" db="EMBL/GenBank/DDBJ databases">
        <title>Planctomycetes of the genus Singulisphaera possess chitinolytic capabilities.</title>
        <authorList>
            <person name="Ivanova A."/>
        </authorList>
    </citation>
    <scope>NUCLEOTIDE SEQUENCE</scope>
    <source>
        <strain evidence="4">Ch08T</strain>
    </source>
</reference>
<dbReference type="GO" id="GO:0016020">
    <property type="term" value="C:membrane"/>
    <property type="evidence" value="ECO:0007669"/>
    <property type="project" value="InterPro"/>
</dbReference>
<comment type="similarity">
    <text evidence="1 2">Belongs to the OprB family.</text>
</comment>
<evidence type="ECO:0000256" key="3">
    <source>
        <dbReference type="SAM" id="MobiDB-lite"/>
    </source>
</evidence>
<sequence>MIRVGCHKWGWVVLLPGVLVLLALSSTRAQAQNAVIIPGLPGANLPAGARPVPTAWPYSDLPGGRSATTTETTESPTPAASSSLLMGNWFGARDALFEKGIDLRTNLSQFYQGVTRGGLRQSFPYGLKLDYFGTIEAEKLFGWEGLFLNLHGESRFGQSVNRDTGSLIPANFALEFPKPTGSASALTNLQVEQFLGPDFVVTFGKLNAADGVNIHPFLGGNGINRFMNEAFVLSPIYGHTIPYSTPGAGLSYLRENDPVFTFLVLDSSGRPDTSGLSRMFRNGATMFASLRLPVTPFGLPGHQTLEMAFATGKFSPLTEDDYVILPQRGTNSLRRNGEYVLTYGFDQFIVINAENPNKGWGVFGNASLANEQTNPIHWLLNLGAGGASPLPGRAADSFGVGYYYLGTSRVLRDALRTVSPVRNDQGFELYYNAAITNWFTLAADVQAIDPAQFNARSSFLFGLRAKIDF</sequence>
<evidence type="ECO:0000256" key="1">
    <source>
        <dbReference type="ARBA" id="ARBA00008769"/>
    </source>
</evidence>
<dbReference type="RefSeq" id="WP_406698117.1">
    <property type="nucleotide sequence ID" value="NZ_CP155447.1"/>
</dbReference>
<dbReference type="InterPro" id="IPR007049">
    <property type="entry name" value="Carb-sel_porin_OprB"/>
</dbReference>
<dbReference type="Pfam" id="PF04966">
    <property type="entry name" value="OprB"/>
    <property type="match status" value="1"/>
</dbReference>
<gene>
    <name evidence="4" type="ORF">V5E97_04580</name>
</gene>
<accession>A0AAU7CJ90</accession>
<name>A0AAU7CJ90_9BACT</name>
<evidence type="ECO:0000313" key="4">
    <source>
        <dbReference type="EMBL" id="XBH05301.1"/>
    </source>
</evidence>
<dbReference type="InterPro" id="IPR052932">
    <property type="entry name" value="OprB_Porin"/>
</dbReference>
<evidence type="ECO:0000256" key="2">
    <source>
        <dbReference type="RuleBase" id="RU363072"/>
    </source>
</evidence>
<feature type="region of interest" description="Disordered" evidence="3">
    <location>
        <begin position="60"/>
        <end position="80"/>
    </location>
</feature>
<dbReference type="GO" id="GO:0008643">
    <property type="term" value="P:carbohydrate transport"/>
    <property type="evidence" value="ECO:0007669"/>
    <property type="project" value="InterPro"/>
</dbReference>
<dbReference type="InterPro" id="IPR038673">
    <property type="entry name" value="OprB_sf"/>
</dbReference>
<dbReference type="PANTHER" id="PTHR37944">
    <property type="entry name" value="PORIN B"/>
    <property type="match status" value="1"/>
</dbReference>
<protein>
    <submittedName>
        <fullName evidence="4">Carbohydrate porin</fullName>
    </submittedName>
</protein>
<feature type="compositionally biased region" description="Low complexity" evidence="3">
    <location>
        <begin position="66"/>
        <end position="80"/>
    </location>
</feature>
<dbReference type="GO" id="GO:0015288">
    <property type="term" value="F:porin activity"/>
    <property type="evidence" value="ECO:0007669"/>
    <property type="project" value="InterPro"/>
</dbReference>
<dbReference type="PANTHER" id="PTHR37944:SF1">
    <property type="entry name" value="PORIN B"/>
    <property type="match status" value="1"/>
</dbReference>
<proteinExistence type="inferred from homology"/>
<keyword evidence="2" id="KW-0732">Signal</keyword>
<dbReference type="EMBL" id="CP155447">
    <property type="protein sequence ID" value="XBH05301.1"/>
    <property type="molecule type" value="Genomic_DNA"/>
</dbReference>
<feature type="chain" id="PRO_5043107965" evidence="2">
    <location>
        <begin position="32"/>
        <end position="469"/>
    </location>
</feature>